<dbReference type="GO" id="GO:0005886">
    <property type="term" value="C:plasma membrane"/>
    <property type="evidence" value="ECO:0007669"/>
    <property type="project" value="TreeGrafter"/>
</dbReference>
<feature type="domain" description="ENTH" evidence="2">
    <location>
        <begin position="77"/>
        <end position="172"/>
    </location>
</feature>
<dbReference type="SMART" id="SM00273">
    <property type="entry name" value="ENTH"/>
    <property type="match status" value="1"/>
</dbReference>
<keyword evidence="4" id="KW-1185">Reference proteome</keyword>
<dbReference type="GO" id="GO:0030276">
    <property type="term" value="F:clathrin binding"/>
    <property type="evidence" value="ECO:0007669"/>
    <property type="project" value="TreeGrafter"/>
</dbReference>
<protein>
    <submittedName>
        <fullName evidence="3">Epsin domain-containing protein</fullName>
    </submittedName>
</protein>
<dbReference type="OrthoDB" id="197874at2759"/>
<dbReference type="GO" id="GO:0030125">
    <property type="term" value="C:clathrin vesicle coat"/>
    <property type="evidence" value="ECO:0007669"/>
    <property type="project" value="TreeGrafter"/>
</dbReference>
<dbReference type="GO" id="GO:0043130">
    <property type="term" value="F:ubiquitin binding"/>
    <property type="evidence" value="ECO:0007669"/>
    <property type="project" value="InterPro"/>
</dbReference>
<evidence type="ECO:0000259" key="1">
    <source>
        <dbReference type="PROSITE" id="PS50179"/>
    </source>
</evidence>
<evidence type="ECO:0000313" key="4">
    <source>
        <dbReference type="Proteomes" id="UP000019335"/>
    </source>
</evidence>
<feature type="domain" description="VHS" evidence="1">
    <location>
        <begin position="88"/>
        <end position="161"/>
    </location>
</feature>
<dbReference type="PROSITE" id="PS50942">
    <property type="entry name" value="ENTH"/>
    <property type="match status" value="1"/>
</dbReference>
<dbReference type="SUPFAM" id="SSF48464">
    <property type="entry name" value="ENTH/VHS domain"/>
    <property type="match status" value="1"/>
</dbReference>
<sequence length="172" mass="19471">MRLRHYCRDKFFLVVGRGGPSTFVSGKTHSCSWTLPVAGALANKVFTRQTLRDPNIGNMNLNINLESLKNMVDEAKNQIVPRTEMEKRMHEALSNKNWGASSTLMNQIASDTYDYEKYHQVLKAIWSALDLPGRSWRSIFKALTLLDHLVKNGAERVVEEVREGGKEGGHVK</sequence>
<organism evidence="3 4">
    <name type="scientific">Nannochloropsis gaditana</name>
    <dbReference type="NCBI Taxonomy" id="72520"/>
    <lineage>
        <taxon>Eukaryota</taxon>
        <taxon>Sar</taxon>
        <taxon>Stramenopiles</taxon>
        <taxon>Ochrophyta</taxon>
        <taxon>Eustigmatophyceae</taxon>
        <taxon>Eustigmatales</taxon>
        <taxon>Monodopsidaceae</taxon>
        <taxon>Nannochloropsis</taxon>
    </lineage>
</organism>
<evidence type="ECO:0000313" key="3">
    <source>
        <dbReference type="EMBL" id="EWM23890.1"/>
    </source>
</evidence>
<dbReference type="InterPro" id="IPR013809">
    <property type="entry name" value="ENTH"/>
</dbReference>
<dbReference type="CDD" id="cd03571">
    <property type="entry name" value="ENTH"/>
    <property type="match status" value="1"/>
</dbReference>
<accession>W7TA44</accession>
<dbReference type="Gene3D" id="1.25.40.90">
    <property type="match status" value="1"/>
</dbReference>
<dbReference type="AlphaFoldDB" id="W7TA44"/>
<comment type="caution">
    <text evidence="3">The sequence shown here is derived from an EMBL/GenBank/DDBJ whole genome shotgun (WGS) entry which is preliminary data.</text>
</comment>
<evidence type="ECO:0000259" key="2">
    <source>
        <dbReference type="PROSITE" id="PS50942"/>
    </source>
</evidence>
<name>W7TA44_9STRA</name>
<dbReference type="EMBL" id="AZIL01001416">
    <property type="protein sequence ID" value="EWM23890.1"/>
    <property type="molecule type" value="Genomic_DNA"/>
</dbReference>
<dbReference type="InterPro" id="IPR002014">
    <property type="entry name" value="VHS_dom"/>
</dbReference>
<dbReference type="PANTHER" id="PTHR12276">
    <property type="entry name" value="EPSIN/ENT-RELATED"/>
    <property type="match status" value="1"/>
</dbReference>
<reference evidence="3 4" key="1">
    <citation type="journal article" date="2014" name="Mol. Plant">
        <title>Chromosome Scale Genome Assembly and Transcriptome Profiling of Nannochloropsis gaditana in Nitrogen Depletion.</title>
        <authorList>
            <person name="Corteggiani Carpinelli E."/>
            <person name="Telatin A."/>
            <person name="Vitulo N."/>
            <person name="Forcato C."/>
            <person name="D'Angelo M."/>
            <person name="Schiavon R."/>
            <person name="Vezzi A."/>
            <person name="Giacometti G.M."/>
            <person name="Morosinotto T."/>
            <person name="Valle G."/>
        </authorList>
    </citation>
    <scope>NUCLEOTIDE SEQUENCE [LARGE SCALE GENOMIC DNA]</scope>
    <source>
        <strain evidence="3 4">B-31</strain>
    </source>
</reference>
<dbReference type="PANTHER" id="PTHR12276:SF45">
    <property type="entry name" value="CLATHRIN INTERACTOR 1"/>
    <property type="match status" value="1"/>
</dbReference>
<dbReference type="GO" id="GO:0005768">
    <property type="term" value="C:endosome"/>
    <property type="evidence" value="ECO:0007669"/>
    <property type="project" value="TreeGrafter"/>
</dbReference>
<proteinExistence type="predicted"/>
<dbReference type="GO" id="GO:0035091">
    <property type="term" value="F:phosphatidylinositol binding"/>
    <property type="evidence" value="ECO:0007669"/>
    <property type="project" value="InterPro"/>
</dbReference>
<dbReference type="GO" id="GO:0006897">
    <property type="term" value="P:endocytosis"/>
    <property type="evidence" value="ECO:0007669"/>
    <property type="project" value="TreeGrafter"/>
</dbReference>
<dbReference type="Pfam" id="PF01417">
    <property type="entry name" value="ENTH"/>
    <property type="match status" value="1"/>
</dbReference>
<dbReference type="Proteomes" id="UP000019335">
    <property type="component" value="Chromosome 15"/>
</dbReference>
<dbReference type="PROSITE" id="PS50179">
    <property type="entry name" value="VHS"/>
    <property type="match status" value="1"/>
</dbReference>
<dbReference type="InterPro" id="IPR008942">
    <property type="entry name" value="ENTH_VHS"/>
</dbReference>
<gene>
    <name evidence="3" type="ORF">Naga_100161g15</name>
</gene>